<gene>
    <name evidence="4" type="ORF">DC432_07060</name>
</gene>
<dbReference type="Pfam" id="PF00498">
    <property type="entry name" value="FHA"/>
    <property type="match status" value="1"/>
</dbReference>
<evidence type="ECO:0000313" key="4">
    <source>
        <dbReference type="EMBL" id="PVE75374.1"/>
    </source>
</evidence>
<evidence type="ECO:0000313" key="5">
    <source>
        <dbReference type="Proteomes" id="UP000244649"/>
    </source>
</evidence>
<comment type="caution">
    <text evidence="4">The sequence shown here is derived from an EMBL/GenBank/DDBJ whole genome shotgun (WGS) entry which is preliminary data.</text>
</comment>
<dbReference type="CDD" id="cd00060">
    <property type="entry name" value="FHA"/>
    <property type="match status" value="1"/>
</dbReference>
<dbReference type="SUPFAM" id="SSF49879">
    <property type="entry name" value="SMAD/FHA domain"/>
    <property type="match status" value="1"/>
</dbReference>
<feature type="region of interest" description="Disordered" evidence="2">
    <location>
        <begin position="118"/>
        <end position="143"/>
    </location>
</feature>
<dbReference type="RefSeq" id="WP_116537264.1">
    <property type="nucleotide sequence ID" value="NZ_QDFT01000013.1"/>
</dbReference>
<feature type="compositionally biased region" description="Low complexity" evidence="2">
    <location>
        <begin position="338"/>
        <end position="359"/>
    </location>
</feature>
<dbReference type="InterPro" id="IPR000253">
    <property type="entry name" value="FHA_dom"/>
</dbReference>
<dbReference type="InterPro" id="IPR043739">
    <property type="entry name" value="DUF5684"/>
</dbReference>
<feature type="compositionally biased region" description="Low complexity" evidence="2">
    <location>
        <begin position="385"/>
        <end position="394"/>
    </location>
</feature>
<keyword evidence="1" id="KW-0597">Phosphoprotein</keyword>
<feature type="compositionally biased region" description="Polar residues" evidence="2">
    <location>
        <begin position="240"/>
        <end position="250"/>
    </location>
</feature>
<dbReference type="PROSITE" id="PS50006">
    <property type="entry name" value="FHA_DOMAIN"/>
    <property type="match status" value="1"/>
</dbReference>
<accession>A0A2T7WLA3</accession>
<feature type="domain" description="FHA" evidence="3">
    <location>
        <begin position="453"/>
        <end position="505"/>
    </location>
</feature>
<organism evidence="4 5">
    <name type="scientific">Microbacterium testaceum</name>
    <name type="common">Aureobacterium testaceum</name>
    <name type="synonym">Brevibacterium testaceum</name>
    <dbReference type="NCBI Taxonomy" id="2033"/>
    <lineage>
        <taxon>Bacteria</taxon>
        <taxon>Bacillati</taxon>
        <taxon>Actinomycetota</taxon>
        <taxon>Actinomycetes</taxon>
        <taxon>Micrococcales</taxon>
        <taxon>Microbacteriaceae</taxon>
        <taxon>Microbacterium</taxon>
    </lineage>
</organism>
<reference evidence="4 5" key="1">
    <citation type="submission" date="2018-04" db="EMBL/GenBank/DDBJ databases">
        <authorList>
            <person name="Go L.Y."/>
            <person name="Mitchell J.A."/>
        </authorList>
    </citation>
    <scope>NUCLEOTIDE SEQUENCE [LARGE SCALE GENOMIC DNA]</scope>
    <source>
        <strain evidence="4 5">TPD7010</strain>
    </source>
</reference>
<evidence type="ECO:0000256" key="1">
    <source>
        <dbReference type="ARBA" id="ARBA00022553"/>
    </source>
</evidence>
<feature type="region of interest" description="Disordered" evidence="2">
    <location>
        <begin position="184"/>
        <end position="443"/>
    </location>
</feature>
<dbReference type="Pfam" id="PF18936">
    <property type="entry name" value="DUF5684"/>
    <property type="match status" value="1"/>
</dbReference>
<dbReference type="AlphaFoldDB" id="A0A2T7WLA3"/>
<dbReference type="Proteomes" id="UP000244649">
    <property type="component" value="Unassembled WGS sequence"/>
</dbReference>
<feature type="compositionally biased region" description="Low complexity" evidence="2">
    <location>
        <begin position="403"/>
        <end position="417"/>
    </location>
</feature>
<evidence type="ECO:0000256" key="2">
    <source>
        <dbReference type="SAM" id="MobiDB-lite"/>
    </source>
</evidence>
<dbReference type="Gene3D" id="2.60.200.20">
    <property type="match status" value="1"/>
</dbReference>
<dbReference type="EMBL" id="QDFT01000013">
    <property type="protein sequence ID" value="PVE75374.1"/>
    <property type="molecule type" value="Genomic_DNA"/>
</dbReference>
<name>A0A2T7WLA3_MICTE</name>
<evidence type="ECO:0000259" key="3">
    <source>
        <dbReference type="PROSITE" id="PS50006"/>
    </source>
</evidence>
<feature type="compositionally biased region" description="Polar residues" evidence="2">
    <location>
        <begin position="289"/>
        <end position="302"/>
    </location>
</feature>
<proteinExistence type="predicted"/>
<sequence length="542" mass="54974">MLVLSLIAAIAAALLVPALALHVWYAIGLSRVFDARGAERWRAWVPLVNDAEIFRLGGIDPVRAVLLVIPVVNIYALVLKARAAHRLGTAVGRGAGTTALALLFPPVWAQVLGAPERGTDAELPAPGPQRRSEVSAPPAPAGPITAVPGTVAAAAGVRAASAEPVVAPAPVVLPGPVEIVPARPAAEDAPSEDAPSEDATAAAVPSVGRAPSAGLPADVDSTSVRRAPSPAAAELPADLENTSLRRTPQTAPASAAASPPVPEGADVPTRRSPRTAATELSADLEATSLRRTPQTAPAQPTASVEPATSVEPAAPVEPSAPVGPTASVEPSAPVGPTASAEPSAPVEPAAPVGPAASAERSAPVEPAASADTHGTPAMTQRPIDAAAATPTPTTDRVDETTDSTDTTAGAGAGESAAPVEEQTQTVRPRSRRRGEWTLDLPDGTRVPLTSRAVLLGRKPVASDESVQAVPIADHTRTVSKQHARLEWTVTGWTVTDLDSTNGVTLVHDDGRTERIAAGSTAVAPGRFRLGDAHLELRPAASS</sequence>
<dbReference type="InterPro" id="IPR008984">
    <property type="entry name" value="SMAD_FHA_dom_sf"/>
</dbReference>
<protein>
    <recommendedName>
        <fullName evidence="3">FHA domain-containing protein</fullName>
    </recommendedName>
</protein>
<feature type="compositionally biased region" description="Low complexity" evidence="2">
    <location>
        <begin position="309"/>
        <end position="322"/>
    </location>
</feature>